<dbReference type="GO" id="GO:0005524">
    <property type="term" value="F:ATP binding"/>
    <property type="evidence" value="ECO:0007669"/>
    <property type="project" value="UniProtKB-UniRule"/>
</dbReference>
<keyword evidence="3" id="KW-0067">ATP-binding</keyword>
<dbReference type="GO" id="GO:0003777">
    <property type="term" value="F:microtubule motor activity"/>
    <property type="evidence" value="ECO:0000318"/>
    <property type="project" value="GO_Central"/>
</dbReference>
<dbReference type="Gene3D" id="1.20.58.1980">
    <property type="match status" value="1"/>
</dbReference>
<dbReference type="OrthoDB" id="10294895at2759"/>
<name>A0DJF2_PARTE</name>
<evidence type="ECO:0000313" key="6">
    <source>
        <dbReference type="EMBL" id="CAK83169.1"/>
    </source>
</evidence>
<organism evidence="6 7">
    <name type="scientific">Paramecium tetraurelia</name>
    <dbReference type="NCBI Taxonomy" id="5888"/>
    <lineage>
        <taxon>Eukaryota</taxon>
        <taxon>Sar</taxon>
        <taxon>Alveolata</taxon>
        <taxon>Ciliophora</taxon>
        <taxon>Intramacronucleata</taxon>
        <taxon>Oligohymenophorea</taxon>
        <taxon>Peniculida</taxon>
        <taxon>Parameciidae</taxon>
        <taxon>Paramecium</taxon>
    </lineage>
</organism>
<evidence type="ECO:0000313" key="7">
    <source>
        <dbReference type="Proteomes" id="UP000000600"/>
    </source>
</evidence>
<dbReference type="Proteomes" id="UP000000600">
    <property type="component" value="Unassembled WGS sequence"/>
</dbReference>
<dbReference type="GO" id="GO:0007018">
    <property type="term" value="P:microtubule-based movement"/>
    <property type="evidence" value="ECO:0000318"/>
    <property type="project" value="GO_Central"/>
</dbReference>
<dbReference type="RefSeq" id="XP_001450566.1">
    <property type="nucleotide sequence ID" value="XM_001450529.1"/>
</dbReference>
<keyword evidence="7" id="KW-1185">Reference proteome</keyword>
<feature type="coiled-coil region" evidence="4">
    <location>
        <begin position="420"/>
        <end position="447"/>
    </location>
</feature>
<dbReference type="KEGG" id="ptm:GSPATT00017513001"/>
<dbReference type="PROSITE" id="PS50067">
    <property type="entry name" value="KINESIN_MOTOR_2"/>
    <property type="match status" value="1"/>
</dbReference>
<protein>
    <recommendedName>
        <fullName evidence="5">Kinesin motor domain-containing protein</fullName>
    </recommendedName>
</protein>
<dbReference type="GO" id="GO:0005737">
    <property type="term" value="C:cytoplasm"/>
    <property type="evidence" value="ECO:0000318"/>
    <property type="project" value="GO_Central"/>
</dbReference>
<dbReference type="eggNOG" id="KOG0242">
    <property type="taxonomic scope" value="Eukaryota"/>
</dbReference>
<dbReference type="InterPro" id="IPR001752">
    <property type="entry name" value="Kinesin_motor_dom"/>
</dbReference>
<dbReference type="GeneID" id="5036351"/>
<dbReference type="Gene3D" id="3.40.850.10">
    <property type="entry name" value="Kinesin motor domain"/>
    <property type="match status" value="1"/>
</dbReference>
<dbReference type="HOGENOM" id="CLU_369839_0_0_1"/>
<keyword evidence="3" id="KW-0547">Nucleotide-binding</keyword>
<dbReference type="GO" id="GO:0008017">
    <property type="term" value="F:microtubule binding"/>
    <property type="evidence" value="ECO:0000318"/>
    <property type="project" value="GO_Central"/>
</dbReference>
<dbReference type="PANTHER" id="PTHR47968:SF75">
    <property type="entry name" value="CENTROMERE-ASSOCIATED PROTEIN E"/>
    <property type="match status" value="1"/>
</dbReference>
<evidence type="ECO:0000256" key="2">
    <source>
        <dbReference type="ARBA" id="ARBA00023175"/>
    </source>
</evidence>
<dbReference type="InterPro" id="IPR027417">
    <property type="entry name" value="P-loop_NTPase"/>
</dbReference>
<feature type="domain" description="Kinesin motor" evidence="5">
    <location>
        <begin position="5"/>
        <end position="313"/>
    </location>
</feature>
<dbReference type="PRINTS" id="PR00380">
    <property type="entry name" value="KINESINHEAVY"/>
</dbReference>
<sequence>MLLENIKVVIRIKPINYRDLEIQDKSTLKVLDQETLAAIAPVEADVKQGKRTYKFNWIFDQIASQKDIFEKALEYQVLSLLDGINVTLFSYGASGTGKTHTQIFPIIKTYYGLLIRALNQLYQTIHNKKRKVQMKFSYLELQQEQLYDLLNNMNSNLDIKDDVEKGIVISGMREIDVASTQEVINLIQYGKRQKSTKQHEILIFTNYIQDIVGSNNEITVSKFIIADLAGFEKGGQKSASLQVLNDCISLLSEAQSKNIQPFIPYRNSKLTKILKDSFCGNSKTLIIGCVSPQVTNYEETIQTLEYCSMAAGIFNQGSIKNLQQSNHQEDFKSIYDQLINENVELKKQLNHKPNQKSGVNNNEKEQTKLYEENIIEHFNNEQDINQSIFKYQWEIEQIKFTVNESQENLQRIDGIDRNAADSLRYQIEQDQKQLHNYQEQLIKFQMQASNFPIQRRALEENVNQSNLSNSYKLYLTNLIEKHILRLEVYEIKLKEQINELHRQQHERIMAIQRSQISLRDRIIADQRKHIIQHGKNQSVQHYSQIDTTTEVIDGTKAKLKHYPLPKIKDHYFNREAYLQRKESPKSIFSPRLQTPLQLKEVKPYVPRTPRTKILDNLSTPILPKPNALAKAPPQKIIDSKSMVALPLITTNRNLSKFVYDWKGGGYKFIEEQKKIPSQRELKQIISSKQHTQQSLEKSFFTTSSRSTSAKKVSFKQNILLPGKVHESPYVKEFINKETQRKMKLKQLNQKMMKATQKK</sequence>
<accession>A0DJF2</accession>
<proteinExistence type="inferred from homology"/>
<reference evidence="6 7" key="1">
    <citation type="journal article" date="2006" name="Nature">
        <title>Global trends of whole-genome duplications revealed by the ciliate Paramecium tetraurelia.</title>
        <authorList>
            <consortium name="Genoscope"/>
            <person name="Aury J.-M."/>
            <person name="Jaillon O."/>
            <person name="Duret L."/>
            <person name="Noel B."/>
            <person name="Jubin C."/>
            <person name="Porcel B.M."/>
            <person name="Segurens B."/>
            <person name="Daubin V."/>
            <person name="Anthouard V."/>
            <person name="Aiach N."/>
            <person name="Arnaiz O."/>
            <person name="Billaut A."/>
            <person name="Beisson J."/>
            <person name="Blanc I."/>
            <person name="Bouhouche K."/>
            <person name="Camara F."/>
            <person name="Duharcourt S."/>
            <person name="Guigo R."/>
            <person name="Gogendeau D."/>
            <person name="Katinka M."/>
            <person name="Keller A.-M."/>
            <person name="Kissmehl R."/>
            <person name="Klotz C."/>
            <person name="Koll F."/>
            <person name="Le Moue A."/>
            <person name="Lepere C."/>
            <person name="Malinsky S."/>
            <person name="Nowacki M."/>
            <person name="Nowak J.K."/>
            <person name="Plattner H."/>
            <person name="Poulain J."/>
            <person name="Ruiz F."/>
            <person name="Serrano V."/>
            <person name="Zagulski M."/>
            <person name="Dessen P."/>
            <person name="Betermier M."/>
            <person name="Weissenbach J."/>
            <person name="Scarpelli C."/>
            <person name="Schachter V."/>
            <person name="Sperling L."/>
            <person name="Meyer E."/>
            <person name="Cohen J."/>
            <person name="Wincker P."/>
        </authorList>
    </citation>
    <scope>NUCLEOTIDE SEQUENCE [LARGE SCALE GENOMIC DNA]</scope>
    <source>
        <strain evidence="6 7">Stock d4-2</strain>
    </source>
</reference>
<dbReference type="EMBL" id="CT868463">
    <property type="protein sequence ID" value="CAK83169.1"/>
    <property type="molecule type" value="Genomic_DNA"/>
</dbReference>
<dbReference type="PANTHER" id="PTHR47968">
    <property type="entry name" value="CENTROMERE PROTEIN E"/>
    <property type="match status" value="1"/>
</dbReference>
<gene>
    <name evidence="6" type="ORF">GSPATT00017513001</name>
</gene>
<dbReference type="STRING" id="5888.A0DJF2"/>
<dbReference type="AlphaFoldDB" id="A0DJF2"/>
<dbReference type="InterPro" id="IPR027640">
    <property type="entry name" value="Kinesin-like_fam"/>
</dbReference>
<comment type="similarity">
    <text evidence="3">Belongs to the TRAFAC class myosin-kinesin ATPase superfamily. Kinesin family.</text>
</comment>
<evidence type="ECO:0000256" key="3">
    <source>
        <dbReference type="PROSITE-ProRule" id="PRU00283"/>
    </source>
</evidence>
<evidence type="ECO:0000259" key="5">
    <source>
        <dbReference type="PROSITE" id="PS50067"/>
    </source>
</evidence>
<dbReference type="GO" id="GO:0016887">
    <property type="term" value="F:ATP hydrolysis activity"/>
    <property type="evidence" value="ECO:0000318"/>
    <property type="project" value="GO_Central"/>
</dbReference>
<dbReference type="FunFam" id="3.40.850.10:FF:000200">
    <property type="entry name" value="Kinesin-like protein 8"/>
    <property type="match status" value="1"/>
</dbReference>
<evidence type="ECO:0000256" key="4">
    <source>
        <dbReference type="SAM" id="Coils"/>
    </source>
</evidence>
<feature type="coiled-coil region" evidence="4">
    <location>
        <begin position="479"/>
        <end position="506"/>
    </location>
</feature>
<dbReference type="Pfam" id="PF00225">
    <property type="entry name" value="Kinesin"/>
    <property type="match status" value="1"/>
</dbReference>
<dbReference type="SMART" id="SM00129">
    <property type="entry name" value="KISc"/>
    <property type="match status" value="1"/>
</dbReference>
<feature type="binding site" evidence="3">
    <location>
        <begin position="92"/>
        <end position="99"/>
    </location>
    <ligand>
        <name>ATP</name>
        <dbReference type="ChEBI" id="CHEBI:30616"/>
    </ligand>
</feature>
<dbReference type="GO" id="GO:0005874">
    <property type="term" value="C:microtubule"/>
    <property type="evidence" value="ECO:0000318"/>
    <property type="project" value="GO_Central"/>
</dbReference>
<dbReference type="OMA" id="YFNREAY"/>
<dbReference type="InParanoid" id="A0DJF2"/>
<keyword evidence="1 4" id="KW-0175">Coiled coil</keyword>
<evidence type="ECO:0000256" key="1">
    <source>
        <dbReference type="ARBA" id="ARBA00023054"/>
    </source>
</evidence>
<dbReference type="InterPro" id="IPR036961">
    <property type="entry name" value="Kinesin_motor_dom_sf"/>
</dbReference>
<dbReference type="SUPFAM" id="SSF52540">
    <property type="entry name" value="P-loop containing nucleoside triphosphate hydrolases"/>
    <property type="match status" value="1"/>
</dbReference>
<dbReference type="GO" id="GO:0005871">
    <property type="term" value="C:kinesin complex"/>
    <property type="evidence" value="ECO:0000318"/>
    <property type="project" value="GO_Central"/>
</dbReference>
<keyword evidence="2 3" id="KW-0505">Motor protein</keyword>